<dbReference type="InterPro" id="IPR011051">
    <property type="entry name" value="RmlC_Cupin_sf"/>
</dbReference>
<comment type="caution">
    <text evidence="4">The sequence shown here is derived from an EMBL/GenBank/DDBJ whole genome shotgun (WGS) entry which is preliminary data.</text>
</comment>
<feature type="domain" description="Pirin N-terminal" evidence="3">
    <location>
        <begin position="17"/>
        <end position="119"/>
    </location>
</feature>
<sequence length="229" mass="23829">MSVEIRRGSSRFVEREPGRLSHHGFSFGPHFDPERLAFGPMVCHDDHLLGRGTGFEEHPHQGLEIITWVVSGTLVHRDGTGTAVELGAGECGVLSAGAGVRHSEIASDAGAARFVQVWLTPDDPNLAPAYARTSIAAAPGDGLVRVLGAGGPLTVGVARAALDVVRLAGGERVTLPAAAKVHAFLTTGALLRSSLAEPLSAGDAFCMTDASAYEVTAAVPTEMLVWTFA</sequence>
<name>A0ABW3VTJ4_9ACTN</name>
<dbReference type="Gene3D" id="2.60.120.10">
    <property type="entry name" value="Jelly Rolls"/>
    <property type="match status" value="1"/>
</dbReference>
<dbReference type="InterPro" id="IPR003829">
    <property type="entry name" value="Pirin_N_dom"/>
</dbReference>
<dbReference type="RefSeq" id="WP_367920205.1">
    <property type="nucleotide sequence ID" value="NZ_BAABAC010000026.1"/>
</dbReference>
<dbReference type="Proteomes" id="UP001597229">
    <property type="component" value="Unassembled WGS sequence"/>
</dbReference>
<evidence type="ECO:0000313" key="4">
    <source>
        <dbReference type="EMBL" id="MFD1246192.1"/>
    </source>
</evidence>
<evidence type="ECO:0000256" key="2">
    <source>
        <dbReference type="RuleBase" id="RU003457"/>
    </source>
</evidence>
<evidence type="ECO:0000313" key="5">
    <source>
        <dbReference type="Proteomes" id="UP001597229"/>
    </source>
</evidence>
<protein>
    <submittedName>
        <fullName evidence="4">Pirin family protein</fullName>
    </submittedName>
</protein>
<dbReference type="InterPro" id="IPR014710">
    <property type="entry name" value="RmlC-like_jellyroll"/>
</dbReference>
<reference evidence="5" key="1">
    <citation type="journal article" date="2019" name="Int. J. Syst. Evol. Microbiol.">
        <title>The Global Catalogue of Microorganisms (GCM) 10K type strain sequencing project: providing services to taxonomists for standard genome sequencing and annotation.</title>
        <authorList>
            <consortium name="The Broad Institute Genomics Platform"/>
            <consortium name="The Broad Institute Genome Sequencing Center for Infectious Disease"/>
            <person name="Wu L."/>
            <person name="Ma J."/>
        </authorList>
    </citation>
    <scope>NUCLEOTIDE SEQUENCE [LARGE SCALE GENOMIC DNA]</scope>
    <source>
        <strain evidence="5">CCUG 52478</strain>
    </source>
</reference>
<dbReference type="EMBL" id="JBHTLX010000001">
    <property type="protein sequence ID" value="MFD1246192.1"/>
    <property type="molecule type" value="Genomic_DNA"/>
</dbReference>
<dbReference type="SUPFAM" id="SSF51182">
    <property type="entry name" value="RmlC-like cupins"/>
    <property type="match status" value="1"/>
</dbReference>
<dbReference type="InterPro" id="IPR012093">
    <property type="entry name" value="Pirin"/>
</dbReference>
<dbReference type="PANTHER" id="PTHR43212:SF3">
    <property type="entry name" value="QUERCETIN 2,3-DIOXYGENASE"/>
    <property type="match status" value="1"/>
</dbReference>
<accession>A0ABW3VTJ4</accession>
<organism evidence="4 5">
    <name type="scientific">Nocardioides ginsengisoli</name>
    <dbReference type="NCBI Taxonomy" id="363868"/>
    <lineage>
        <taxon>Bacteria</taxon>
        <taxon>Bacillati</taxon>
        <taxon>Actinomycetota</taxon>
        <taxon>Actinomycetes</taxon>
        <taxon>Propionibacteriales</taxon>
        <taxon>Nocardioidaceae</taxon>
        <taxon>Nocardioides</taxon>
    </lineage>
</organism>
<proteinExistence type="inferred from homology"/>
<evidence type="ECO:0000259" key="3">
    <source>
        <dbReference type="Pfam" id="PF02678"/>
    </source>
</evidence>
<keyword evidence="5" id="KW-1185">Reference proteome</keyword>
<gene>
    <name evidence="4" type="ORF">ACFQ3F_00185</name>
</gene>
<dbReference type="PANTHER" id="PTHR43212">
    <property type="entry name" value="QUERCETIN 2,3-DIOXYGENASE"/>
    <property type="match status" value="1"/>
</dbReference>
<evidence type="ECO:0000256" key="1">
    <source>
        <dbReference type="ARBA" id="ARBA00008416"/>
    </source>
</evidence>
<dbReference type="Pfam" id="PF02678">
    <property type="entry name" value="Pirin"/>
    <property type="match status" value="1"/>
</dbReference>
<comment type="similarity">
    <text evidence="1 2">Belongs to the pirin family.</text>
</comment>